<organism evidence="1 2">
    <name type="scientific">Pluteus cervinus</name>
    <dbReference type="NCBI Taxonomy" id="181527"/>
    <lineage>
        <taxon>Eukaryota</taxon>
        <taxon>Fungi</taxon>
        <taxon>Dikarya</taxon>
        <taxon>Basidiomycota</taxon>
        <taxon>Agaricomycotina</taxon>
        <taxon>Agaricomycetes</taxon>
        <taxon>Agaricomycetidae</taxon>
        <taxon>Agaricales</taxon>
        <taxon>Pluteineae</taxon>
        <taxon>Pluteaceae</taxon>
        <taxon>Pluteus</taxon>
    </lineage>
</organism>
<dbReference type="Proteomes" id="UP000308600">
    <property type="component" value="Unassembled WGS sequence"/>
</dbReference>
<dbReference type="EMBL" id="ML208447">
    <property type="protein sequence ID" value="TFK65122.1"/>
    <property type="molecule type" value="Genomic_DNA"/>
</dbReference>
<gene>
    <name evidence="1" type="ORF">BDN72DRAFT_824875</name>
</gene>
<name>A0ACD3AJS9_9AGAR</name>
<proteinExistence type="predicted"/>
<reference evidence="1 2" key="1">
    <citation type="journal article" date="2019" name="Nat. Ecol. Evol.">
        <title>Megaphylogeny resolves global patterns of mushroom evolution.</title>
        <authorList>
            <person name="Varga T."/>
            <person name="Krizsan K."/>
            <person name="Foldi C."/>
            <person name="Dima B."/>
            <person name="Sanchez-Garcia M."/>
            <person name="Sanchez-Ramirez S."/>
            <person name="Szollosi G.J."/>
            <person name="Szarkandi J.G."/>
            <person name="Papp V."/>
            <person name="Albert L."/>
            <person name="Andreopoulos W."/>
            <person name="Angelini C."/>
            <person name="Antonin V."/>
            <person name="Barry K.W."/>
            <person name="Bougher N.L."/>
            <person name="Buchanan P."/>
            <person name="Buyck B."/>
            <person name="Bense V."/>
            <person name="Catcheside P."/>
            <person name="Chovatia M."/>
            <person name="Cooper J."/>
            <person name="Damon W."/>
            <person name="Desjardin D."/>
            <person name="Finy P."/>
            <person name="Geml J."/>
            <person name="Haridas S."/>
            <person name="Hughes K."/>
            <person name="Justo A."/>
            <person name="Karasinski D."/>
            <person name="Kautmanova I."/>
            <person name="Kiss B."/>
            <person name="Kocsube S."/>
            <person name="Kotiranta H."/>
            <person name="LaButti K.M."/>
            <person name="Lechner B.E."/>
            <person name="Liimatainen K."/>
            <person name="Lipzen A."/>
            <person name="Lukacs Z."/>
            <person name="Mihaltcheva S."/>
            <person name="Morgado L.N."/>
            <person name="Niskanen T."/>
            <person name="Noordeloos M.E."/>
            <person name="Ohm R.A."/>
            <person name="Ortiz-Santana B."/>
            <person name="Ovrebo C."/>
            <person name="Racz N."/>
            <person name="Riley R."/>
            <person name="Savchenko A."/>
            <person name="Shiryaev A."/>
            <person name="Soop K."/>
            <person name="Spirin V."/>
            <person name="Szebenyi C."/>
            <person name="Tomsovsky M."/>
            <person name="Tulloss R.E."/>
            <person name="Uehling J."/>
            <person name="Grigoriev I.V."/>
            <person name="Vagvolgyi C."/>
            <person name="Papp T."/>
            <person name="Martin F.M."/>
            <person name="Miettinen O."/>
            <person name="Hibbett D.S."/>
            <person name="Nagy L.G."/>
        </authorList>
    </citation>
    <scope>NUCLEOTIDE SEQUENCE [LARGE SCALE GENOMIC DNA]</scope>
    <source>
        <strain evidence="1 2">NL-1719</strain>
    </source>
</reference>
<sequence length="1030" mass="112605">MSSIKVEPESSQLARPGGPVKSEPQEDAIAVPAATQNTPAATKVKKEEPMEDVIELTDDSNESEEDRKEGQSDEEDMSDGEDLRADIEEALGQLDFQGTYALSHTFSESPNPWLHVEGIGLVGLPLSERDANAVIAAASQAPFGHGSQTVVDKTVRHTWEIEPQRLSFKNPKWGSFINETVLKLVCDGLGVAFSATSVSCELYKLLLYETGSHFLPHQDTTKSPGMFATVVVVLPSQFAGGAVSVSHSDKTKVFDIAPNSMLTSILSWYTDVVHGVAPVTSGYRLALSYNLIHTSPNALPTLPSREDVLVKIRHVLRKWKHGSYQEDSQCDVLASLLAHQYSAAGLANGFAALKGEDAHMVTNLRPIAAEEGFCVYLGSLQCQISGSADEDYGYCHNPWKRRRRYYDYYDDSGCDDSDSDCPPMGEEDSRTLTISNLVDLIGRLALGSASQSLHIEESCLVQQNPFEGADPDDQEYGGYMGNYAGSVDHYYRRTVLVLLHGDDKRQLMFAAGGVGYAVAELKKANPSNITQEDRNMALMAISKLTYYPYPYGLHNGNTHATDMLDIAVLWNDLPMWKQIGEKVNYAKPVVGEAKYVDALKKFDFKAFKPVLQQALEKLAGLKEKLDFLATISAGPGQGNPTILAWCSEQKFKVLGSTCPLGNNDLPLILQIAEQDGVTKTMNCVLPILKQQKFNATFWITLIKALVQKKETAQPSSPEWKAYSQKCLDIATSSWVAENALANVQPPAPTYNGRFGYYTAAQVIQDTKASTAIQLIELCLSLDRATSCLTILDSLSKVGGDSKTKFQVLFKPCIQDLRRILPKYSLSINISPYREFAQHVIGLYLRDILGTKGQFLPSNIRKLGCGCHDCRALDAFLLSSESQYRFSRAQNMRTHLESRLRQAPDLVTFSTIRSGSPHTLLIQKKPEVIAACTWAGRQSAAREFLGNFGDEKAIRQLMGNYYANAAKAVSGEQPFAWSSNYLVQVRAAATPQAANSASSSTVGPAAAQVAIAGQAGSSTQALAGTKRKVSS</sequence>
<evidence type="ECO:0000313" key="2">
    <source>
        <dbReference type="Proteomes" id="UP000308600"/>
    </source>
</evidence>
<accession>A0ACD3AJS9</accession>
<protein>
    <submittedName>
        <fullName evidence="1">Uncharacterized protein</fullName>
    </submittedName>
</protein>
<evidence type="ECO:0000313" key="1">
    <source>
        <dbReference type="EMBL" id="TFK65122.1"/>
    </source>
</evidence>
<keyword evidence="2" id="KW-1185">Reference proteome</keyword>